<keyword evidence="2" id="KW-1185">Reference proteome</keyword>
<accession>A0A0C2HX14</accession>
<name>A0A0C2HX14_9PSED</name>
<dbReference type="EMBL" id="JXDG01000059">
    <property type="protein sequence ID" value="KIH81656.1"/>
    <property type="molecule type" value="Genomic_DNA"/>
</dbReference>
<comment type="caution">
    <text evidence="1">The sequence shown here is derived from an EMBL/GenBank/DDBJ whole genome shotgun (WGS) entry which is preliminary data.</text>
</comment>
<protein>
    <submittedName>
        <fullName evidence="1">Uncharacterized protein</fullName>
    </submittedName>
</protein>
<evidence type="ECO:0000313" key="1">
    <source>
        <dbReference type="EMBL" id="KIH81656.1"/>
    </source>
</evidence>
<gene>
    <name evidence="1" type="ORF">UCMB321_4586</name>
</gene>
<sequence>MLPSLPRLIKQNVRHDFAYKKLKYCSDNQHQPKAESMK</sequence>
<dbReference type="STRING" id="226910.UCMB321_4586"/>
<reference evidence="1 2" key="1">
    <citation type="submission" date="2015-01" db="EMBL/GenBank/DDBJ databases">
        <title>Complete genome of Pseudomonas batumici UCM B-321 producer of the batumin antibiotic with strong antistaphilococcal and potential anticancer activity.</title>
        <authorList>
            <person name="Klochko V.V."/>
            <person name="Zelena L.B."/>
            <person name="Elena K.A."/>
            <person name="Reva O.N."/>
        </authorList>
    </citation>
    <scope>NUCLEOTIDE SEQUENCE [LARGE SCALE GENOMIC DNA]</scope>
    <source>
        <strain evidence="1 2">UCM B-321</strain>
    </source>
</reference>
<evidence type="ECO:0000313" key="2">
    <source>
        <dbReference type="Proteomes" id="UP000031535"/>
    </source>
</evidence>
<dbReference type="AlphaFoldDB" id="A0A0C2HX14"/>
<dbReference type="Proteomes" id="UP000031535">
    <property type="component" value="Unassembled WGS sequence"/>
</dbReference>
<proteinExistence type="predicted"/>
<organism evidence="1 2">
    <name type="scientific">Pseudomonas batumici</name>
    <dbReference type="NCBI Taxonomy" id="226910"/>
    <lineage>
        <taxon>Bacteria</taxon>
        <taxon>Pseudomonadati</taxon>
        <taxon>Pseudomonadota</taxon>
        <taxon>Gammaproteobacteria</taxon>
        <taxon>Pseudomonadales</taxon>
        <taxon>Pseudomonadaceae</taxon>
        <taxon>Pseudomonas</taxon>
    </lineage>
</organism>